<dbReference type="RefSeq" id="WP_157723220.1">
    <property type="nucleotide sequence ID" value="NZ_CP015101.1"/>
</dbReference>
<name>A0A2Z2MRD3_9EURY</name>
<evidence type="ECO:0000313" key="1">
    <source>
        <dbReference type="EMBL" id="ASJ04468.1"/>
    </source>
</evidence>
<dbReference type="OrthoDB" id="85233at2157"/>
<organism evidence="1 2">
    <name type="scientific">Thermococcus barossii</name>
    <dbReference type="NCBI Taxonomy" id="54077"/>
    <lineage>
        <taxon>Archaea</taxon>
        <taxon>Methanobacteriati</taxon>
        <taxon>Methanobacteriota</taxon>
        <taxon>Thermococci</taxon>
        <taxon>Thermococcales</taxon>
        <taxon>Thermococcaceae</taxon>
        <taxon>Thermococcus</taxon>
    </lineage>
</organism>
<dbReference type="KEGG" id="tbs:A3L01_03480"/>
<keyword evidence="2" id="KW-1185">Reference proteome</keyword>
<dbReference type="Proteomes" id="UP000250272">
    <property type="component" value="Chromosome"/>
</dbReference>
<dbReference type="AlphaFoldDB" id="A0A2Z2MRD3"/>
<accession>A0A2Z2MRD3</accession>
<dbReference type="InterPro" id="IPR027417">
    <property type="entry name" value="P-loop_NTPase"/>
</dbReference>
<dbReference type="EMBL" id="CP015101">
    <property type="protein sequence ID" value="ASJ04468.1"/>
    <property type="molecule type" value="Genomic_DNA"/>
</dbReference>
<dbReference type="GeneID" id="33325801"/>
<dbReference type="Gene3D" id="3.40.50.300">
    <property type="entry name" value="P-loop containing nucleotide triphosphate hydrolases"/>
    <property type="match status" value="1"/>
</dbReference>
<gene>
    <name evidence="1" type="ORF">A3L01_03480</name>
</gene>
<reference evidence="1 2" key="1">
    <citation type="submission" date="2016-04" db="EMBL/GenBank/DDBJ databases">
        <title>Complete genome sequence of Thermococcus barossii type strain SHCK-94.</title>
        <authorList>
            <person name="Oger P.M."/>
        </authorList>
    </citation>
    <scope>NUCLEOTIDE SEQUENCE [LARGE SCALE GENOMIC DNA]</scope>
    <source>
        <strain evidence="1 2">SHCK-94</strain>
    </source>
</reference>
<protein>
    <recommendedName>
        <fullName evidence="3">KaiC-like domain-containing protein</fullName>
    </recommendedName>
</protein>
<evidence type="ECO:0000313" key="2">
    <source>
        <dbReference type="Proteomes" id="UP000250272"/>
    </source>
</evidence>
<sequence length="249" mass="28570">MKKMQVVTSGIDYIDTAVGGGIVRNSSLLVIYDSFSLGWALPFEILRHQISRGVLGIIINYNLPLPRLILRANSAGLDIQNEGEKGNLVIIDVFGSRYGFYHSEEYVYRIEGFNPETYIPKLEQIYRGMFRKTDKTEVVDFVFSLDGMAFEIGEERSIKLIKRLLSNRIINGRHLFSLYLLGADRVSKGFLSWNIEFNDYVLEFLSRKGEYGISEQMYVLKSPLAKFEPRAYRYDTKHQEIMPLAAPKG</sequence>
<evidence type="ECO:0008006" key="3">
    <source>
        <dbReference type="Google" id="ProtNLM"/>
    </source>
</evidence>
<proteinExistence type="predicted"/>